<dbReference type="Pfam" id="PF00984">
    <property type="entry name" value="UDPG_MGDP_dh"/>
    <property type="match status" value="1"/>
</dbReference>
<dbReference type="SUPFAM" id="SSF51735">
    <property type="entry name" value="NAD(P)-binding Rossmann-fold domains"/>
    <property type="match status" value="1"/>
</dbReference>
<dbReference type="Pfam" id="PF03721">
    <property type="entry name" value="UDPG_MGDP_dh_N"/>
    <property type="match status" value="1"/>
</dbReference>
<dbReference type="InterPro" id="IPR014026">
    <property type="entry name" value="UDP-Glc/GDP-Man_DH_dimer"/>
</dbReference>
<dbReference type="GO" id="GO:0051287">
    <property type="term" value="F:NAD binding"/>
    <property type="evidence" value="ECO:0007669"/>
    <property type="project" value="InterPro"/>
</dbReference>
<feature type="binding site" evidence="10">
    <location>
        <position position="85"/>
    </location>
    <ligand>
        <name>NAD(+)</name>
        <dbReference type="ChEBI" id="CHEBI:57540"/>
    </ligand>
</feature>
<keyword evidence="5 7" id="KW-0520">NAD</keyword>
<evidence type="ECO:0000256" key="5">
    <source>
        <dbReference type="ARBA" id="ARBA00023027"/>
    </source>
</evidence>
<dbReference type="Proteomes" id="UP000177029">
    <property type="component" value="Unassembled WGS sequence"/>
</dbReference>
<dbReference type="PANTHER" id="PTHR43750">
    <property type="entry name" value="UDP-GLUCOSE 6-DEHYDROGENASE TUAD"/>
    <property type="match status" value="1"/>
</dbReference>
<evidence type="ECO:0000256" key="4">
    <source>
        <dbReference type="ARBA" id="ARBA00023002"/>
    </source>
</evidence>
<organism evidence="12 13">
    <name type="scientific">Candidatus Wolfebacteria bacterium RIFCSPHIGHO2_01_FULL_48_22</name>
    <dbReference type="NCBI Taxonomy" id="1802555"/>
    <lineage>
        <taxon>Bacteria</taxon>
        <taxon>Candidatus Wolfeibacteriota</taxon>
    </lineage>
</organism>
<reference evidence="12 13" key="1">
    <citation type="journal article" date="2016" name="Nat. Commun.">
        <title>Thousands of microbial genomes shed light on interconnected biogeochemical processes in an aquifer system.</title>
        <authorList>
            <person name="Anantharaman K."/>
            <person name="Brown C.T."/>
            <person name="Hug L.A."/>
            <person name="Sharon I."/>
            <person name="Castelle C.J."/>
            <person name="Probst A.J."/>
            <person name="Thomas B.C."/>
            <person name="Singh A."/>
            <person name="Wilkins M.J."/>
            <person name="Karaoz U."/>
            <person name="Brodie E.L."/>
            <person name="Williams K.H."/>
            <person name="Hubbard S.S."/>
            <person name="Banfield J.F."/>
        </authorList>
    </citation>
    <scope>NUCLEOTIDE SEQUENCE [LARGE SCALE GENOMIC DNA]</scope>
</reference>
<dbReference type="InterPro" id="IPR014027">
    <property type="entry name" value="UDP-Glc/GDP-Man_DH_C"/>
</dbReference>
<evidence type="ECO:0000256" key="1">
    <source>
        <dbReference type="ARBA" id="ARBA00004701"/>
    </source>
</evidence>
<dbReference type="PANTHER" id="PTHR43750:SF1">
    <property type="entry name" value="GDP-MANNOSE 6-DEHYDROGENASE"/>
    <property type="match status" value="1"/>
</dbReference>
<accession>A0A1F8DWH9</accession>
<dbReference type="NCBIfam" id="TIGR03026">
    <property type="entry name" value="NDP-sugDHase"/>
    <property type="match status" value="1"/>
</dbReference>
<name>A0A1F8DWH9_9BACT</name>
<evidence type="ECO:0000256" key="8">
    <source>
        <dbReference type="PIRSR" id="PIRSR500134-1"/>
    </source>
</evidence>
<comment type="similarity">
    <text evidence="2 7">Belongs to the UDP-glucose/GDP-mannose dehydrogenase family.</text>
</comment>
<dbReference type="PIRSF" id="PIRSF000124">
    <property type="entry name" value="UDPglc_GDPman_dh"/>
    <property type="match status" value="1"/>
</dbReference>
<evidence type="ECO:0000256" key="6">
    <source>
        <dbReference type="ARBA" id="ARBA00047473"/>
    </source>
</evidence>
<dbReference type="InterPro" id="IPR036220">
    <property type="entry name" value="UDP-Glc/GDP-Man_DH_C_sf"/>
</dbReference>
<dbReference type="InterPro" id="IPR008927">
    <property type="entry name" value="6-PGluconate_DH-like_C_sf"/>
</dbReference>
<feature type="binding site" evidence="9">
    <location>
        <position position="212"/>
    </location>
    <ligand>
        <name>substrate</name>
    </ligand>
</feature>
<dbReference type="InterPro" id="IPR036291">
    <property type="entry name" value="NAD(P)-bd_dom_sf"/>
</dbReference>
<comment type="caution">
    <text evidence="12">The sequence shown here is derived from an EMBL/GenBank/DDBJ whole genome shotgun (WGS) entry which is preliminary data.</text>
</comment>
<dbReference type="SUPFAM" id="SSF52413">
    <property type="entry name" value="UDP-glucose/GDP-mannose dehydrogenase C-terminal domain"/>
    <property type="match status" value="1"/>
</dbReference>
<dbReference type="InterPro" id="IPR028357">
    <property type="entry name" value="UDPglc_DH_bac"/>
</dbReference>
<evidence type="ECO:0000256" key="2">
    <source>
        <dbReference type="ARBA" id="ARBA00006601"/>
    </source>
</evidence>
<dbReference type="InterPro" id="IPR017476">
    <property type="entry name" value="UDP-Glc/GDP-Man"/>
</dbReference>
<feature type="binding site" evidence="10">
    <location>
        <position position="31"/>
    </location>
    <ligand>
        <name>NAD(+)</name>
        <dbReference type="ChEBI" id="CHEBI:57540"/>
    </ligand>
</feature>
<evidence type="ECO:0000256" key="3">
    <source>
        <dbReference type="ARBA" id="ARBA00012954"/>
    </source>
</evidence>
<dbReference type="AlphaFoldDB" id="A0A1F8DWH9"/>
<keyword evidence="4 7" id="KW-0560">Oxidoreductase</keyword>
<feature type="binding site" evidence="9">
    <location>
        <position position="266"/>
    </location>
    <ligand>
        <name>substrate</name>
    </ligand>
</feature>
<protein>
    <recommendedName>
        <fullName evidence="3 7">UDP-glucose 6-dehydrogenase</fullName>
        <ecNumber evidence="3 7">1.1.1.22</ecNumber>
    </recommendedName>
</protein>
<dbReference type="InterPro" id="IPR001732">
    <property type="entry name" value="UDP-Glc/GDP-Man_DH_N"/>
</dbReference>
<evidence type="ECO:0000313" key="13">
    <source>
        <dbReference type="Proteomes" id="UP000177029"/>
    </source>
</evidence>
<feature type="active site" description="Nucleophile" evidence="8">
    <location>
        <position position="269"/>
    </location>
</feature>
<gene>
    <name evidence="12" type="ORF">A2755_01105</name>
</gene>
<evidence type="ECO:0000256" key="7">
    <source>
        <dbReference type="PIRNR" id="PIRNR000124"/>
    </source>
</evidence>
<feature type="domain" description="UDP-glucose/GDP-mannose dehydrogenase C-terminal" evidence="11">
    <location>
        <begin position="320"/>
        <end position="419"/>
    </location>
</feature>
<dbReference type="GO" id="GO:0003979">
    <property type="term" value="F:UDP-glucose 6-dehydrogenase activity"/>
    <property type="evidence" value="ECO:0007669"/>
    <property type="project" value="UniProtKB-EC"/>
</dbReference>
<dbReference type="Gene3D" id="3.40.50.720">
    <property type="entry name" value="NAD(P)-binding Rossmann-like Domain"/>
    <property type="match status" value="2"/>
</dbReference>
<comment type="pathway">
    <text evidence="1">Nucleotide-sugar biosynthesis; UDP-alpha-D-glucuronate biosynthesis; UDP-alpha-D-glucuronate from UDP-alpha-D-glucose: step 1/1.</text>
</comment>
<sequence length="435" mass="47190">MKKVSVIGLGKLGSCMAAVYASKGFEVVGVDLNQAYVDAINAIKPPVTEPQLGDYLLKGADNLQATTDTQKAVLESDATFIIVPTPTDETGGFTTKYVEKVCEEIGRALSKKESYHLVTLTSTVLPGSCDEKIIPVLEQHSGKVCGKDFGFCYSPEFIAIGSVIKNLLNPDFFLIGESDASAGDKLSEFYSAVCDNEAPVERMSIPSAELAKISLNAFVTTKITFANMIAEVAEHIPGADAMRILETLGKDKRIGSLYIKPGLGFGGPCFPRDNVAFSYMAQSRGCDAPIPDVVHAYNEKMVDRIADLVSKNAKKGDFIGFLGIAYKTDTPVVEESHALKIAKKLIALGYKVAVHEPAGHEHVRNELPEDILHESMEDLLESSNVYFLGTPDKKFLALEHYLRGKQNKMVIDPWGILKDVPLGDSVTYVVFGKGL</sequence>
<feature type="binding site" evidence="9">
    <location>
        <position position="327"/>
    </location>
    <ligand>
        <name>substrate</name>
    </ligand>
</feature>
<dbReference type="PIRSF" id="PIRSF500134">
    <property type="entry name" value="UDPglc_DH_bac"/>
    <property type="match status" value="1"/>
</dbReference>
<dbReference type="GO" id="GO:0000271">
    <property type="term" value="P:polysaccharide biosynthetic process"/>
    <property type="evidence" value="ECO:0007669"/>
    <property type="project" value="InterPro"/>
</dbReference>
<evidence type="ECO:0000256" key="10">
    <source>
        <dbReference type="PIRSR" id="PIRSR500134-3"/>
    </source>
</evidence>
<dbReference type="STRING" id="1802555.A2755_01105"/>
<dbReference type="SMART" id="SM00984">
    <property type="entry name" value="UDPG_MGDP_dh_C"/>
    <property type="match status" value="1"/>
</dbReference>
<dbReference type="EC" id="1.1.1.22" evidence="3 7"/>
<proteinExistence type="inferred from homology"/>
<evidence type="ECO:0000256" key="9">
    <source>
        <dbReference type="PIRSR" id="PIRSR500134-2"/>
    </source>
</evidence>
<evidence type="ECO:0000259" key="11">
    <source>
        <dbReference type="SMART" id="SM00984"/>
    </source>
</evidence>
<dbReference type="Pfam" id="PF03720">
    <property type="entry name" value="UDPG_MGDP_dh_C"/>
    <property type="match status" value="1"/>
</dbReference>
<comment type="catalytic activity">
    <reaction evidence="6 7">
        <text>UDP-alpha-D-glucose + 2 NAD(+) + H2O = UDP-alpha-D-glucuronate + 2 NADH + 3 H(+)</text>
        <dbReference type="Rhea" id="RHEA:23596"/>
        <dbReference type="ChEBI" id="CHEBI:15377"/>
        <dbReference type="ChEBI" id="CHEBI:15378"/>
        <dbReference type="ChEBI" id="CHEBI:57540"/>
        <dbReference type="ChEBI" id="CHEBI:57945"/>
        <dbReference type="ChEBI" id="CHEBI:58052"/>
        <dbReference type="ChEBI" id="CHEBI:58885"/>
        <dbReference type="EC" id="1.1.1.22"/>
    </reaction>
</comment>
<evidence type="ECO:0000313" key="12">
    <source>
        <dbReference type="EMBL" id="OGM92348.1"/>
    </source>
</evidence>
<feature type="binding site" evidence="9">
    <location>
        <begin position="258"/>
        <end position="262"/>
    </location>
    <ligand>
        <name>substrate</name>
    </ligand>
</feature>
<dbReference type="GO" id="GO:0006065">
    <property type="term" value="P:UDP-glucuronate biosynthetic process"/>
    <property type="evidence" value="ECO:0007669"/>
    <property type="project" value="UniProtKB-UniPathway"/>
</dbReference>
<dbReference type="SUPFAM" id="SSF48179">
    <property type="entry name" value="6-phosphogluconate dehydrogenase C-terminal domain-like"/>
    <property type="match status" value="1"/>
</dbReference>
<dbReference type="EMBL" id="MGIP01000002">
    <property type="protein sequence ID" value="OGM92348.1"/>
    <property type="molecule type" value="Genomic_DNA"/>
</dbReference>
<dbReference type="UniPathway" id="UPA00038">
    <property type="reaction ID" value="UER00491"/>
</dbReference>
<feature type="binding site" evidence="10">
    <location>
        <position position="123"/>
    </location>
    <ligand>
        <name>NAD(+)</name>
        <dbReference type="ChEBI" id="CHEBI:57540"/>
    </ligand>
</feature>
<dbReference type="Gene3D" id="1.20.5.100">
    <property type="entry name" value="Cytochrome c1, transmembrane anchor, C-terminal"/>
    <property type="match status" value="1"/>
</dbReference>